<keyword evidence="2" id="KW-1185">Reference proteome</keyword>
<accession>A0ABW0QGQ0</accession>
<dbReference type="EMBL" id="JBHSNF010000001">
    <property type="protein sequence ID" value="MFC5524114.1"/>
    <property type="molecule type" value="Genomic_DNA"/>
</dbReference>
<reference evidence="2" key="1">
    <citation type="journal article" date="2019" name="Int. J. Syst. Evol. Microbiol.">
        <title>The Global Catalogue of Microorganisms (GCM) 10K type strain sequencing project: providing services to taxonomists for standard genome sequencing and annotation.</title>
        <authorList>
            <consortium name="The Broad Institute Genomics Platform"/>
            <consortium name="The Broad Institute Genome Sequencing Center for Infectious Disease"/>
            <person name="Wu L."/>
            <person name="Ma J."/>
        </authorList>
    </citation>
    <scope>NUCLEOTIDE SEQUENCE [LARGE SCALE GENOMIC DNA]</scope>
    <source>
        <strain evidence="2">CGMCC 1.16619</strain>
    </source>
</reference>
<protein>
    <submittedName>
        <fullName evidence="1">Uncharacterized protein</fullName>
    </submittedName>
</protein>
<proteinExistence type="predicted"/>
<evidence type="ECO:0000313" key="1">
    <source>
        <dbReference type="EMBL" id="MFC5524114.1"/>
    </source>
</evidence>
<sequence length="113" mass="12184">MQFVRKGDLLSVARITGSHDNLLQLRLSTGAAASPVVECLPGRRSFNHETLDLNKVLVAVLEGLAAVNQELGTSYSATHIRYVPNDSPPETVYGFLAMSLVRHFATGGTFVEA</sequence>
<name>A0ABW0QGQ0_9GAMM</name>
<gene>
    <name evidence="1" type="ORF">ACFPPA_00005</name>
</gene>
<comment type="caution">
    <text evidence="1">The sequence shown here is derived from an EMBL/GenBank/DDBJ whole genome shotgun (WGS) entry which is preliminary data.</text>
</comment>
<evidence type="ECO:0000313" key="2">
    <source>
        <dbReference type="Proteomes" id="UP001596114"/>
    </source>
</evidence>
<dbReference type="Proteomes" id="UP001596114">
    <property type="component" value="Unassembled WGS sequence"/>
</dbReference>
<organism evidence="1 2">
    <name type="scientific">Rhodanobacter ginsengisoli</name>
    <dbReference type="NCBI Taxonomy" id="418646"/>
    <lineage>
        <taxon>Bacteria</taxon>
        <taxon>Pseudomonadati</taxon>
        <taxon>Pseudomonadota</taxon>
        <taxon>Gammaproteobacteria</taxon>
        <taxon>Lysobacterales</taxon>
        <taxon>Rhodanobacteraceae</taxon>
        <taxon>Rhodanobacter</taxon>
    </lineage>
</organism>
<dbReference type="RefSeq" id="WP_377316013.1">
    <property type="nucleotide sequence ID" value="NZ_JBHSNF010000001.1"/>
</dbReference>